<feature type="transmembrane region" description="Helical" evidence="5">
    <location>
        <begin position="96"/>
        <end position="118"/>
    </location>
</feature>
<dbReference type="EMBL" id="JAQNDK010000001">
    <property type="protein sequence ID" value="MDC0676925.1"/>
    <property type="molecule type" value="Genomic_DNA"/>
</dbReference>
<reference evidence="6 7" key="1">
    <citation type="submission" date="2023-01" db="EMBL/GenBank/DDBJ databases">
        <title>Minimal conservation of predation-associated metabolite biosynthetic gene clusters underscores biosynthetic potential of Myxococcota including descriptions for ten novel species: Archangium lansinium sp. nov., Myxococcus landrumus sp. nov., Nannocystis bai.</title>
        <authorList>
            <person name="Ahearne A."/>
            <person name="Stevens C."/>
            <person name="Dowd S."/>
        </authorList>
    </citation>
    <scope>NUCLEOTIDE SEQUENCE [LARGE SCALE GENOMIC DNA]</scope>
    <source>
        <strain evidence="6 7">WIWO2</strain>
    </source>
</reference>
<dbReference type="InterPro" id="IPR052561">
    <property type="entry name" value="ComplexI_Subunit1"/>
</dbReference>
<keyword evidence="3 5" id="KW-1133">Transmembrane helix</keyword>
<feature type="transmembrane region" description="Helical" evidence="5">
    <location>
        <begin position="164"/>
        <end position="184"/>
    </location>
</feature>
<dbReference type="PANTHER" id="PTHR43359:SF1">
    <property type="entry name" value="FORMATE HYDROGENLYASE SUBUNIT 4-RELATED"/>
    <property type="match status" value="1"/>
</dbReference>
<accession>A0ABT5BRX7</accession>
<dbReference type="GO" id="GO:0050136">
    <property type="term" value="F:NADH dehydrogenase (quinone) (non-electrogenic) activity"/>
    <property type="evidence" value="ECO:0007669"/>
    <property type="project" value="UniProtKB-EC"/>
</dbReference>
<feature type="transmembrane region" description="Helical" evidence="5">
    <location>
        <begin position="218"/>
        <end position="240"/>
    </location>
</feature>
<gene>
    <name evidence="6" type="ORF">POL72_04175</name>
</gene>
<feature type="transmembrane region" description="Helical" evidence="5">
    <location>
        <begin position="246"/>
        <end position="269"/>
    </location>
</feature>
<evidence type="ECO:0000256" key="4">
    <source>
        <dbReference type="ARBA" id="ARBA00023136"/>
    </source>
</evidence>
<evidence type="ECO:0000313" key="7">
    <source>
        <dbReference type="Proteomes" id="UP001217485"/>
    </source>
</evidence>
<proteinExistence type="predicted"/>
<dbReference type="InterPro" id="IPR001694">
    <property type="entry name" value="NADH_UbQ_OxRdtase_su1/FPO"/>
</dbReference>
<keyword evidence="2 5" id="KW-0812">Transmembrane</keyword>
<dbReference type="RefSeq" id="WP_272093698.1">
    <property type="nucleotide sequence ID" value="NZ_JAQNDK010000001.1"/>
</dbReference>
<comment type="subcellular location">
    <subcellularLocation>
        <location evidence="1">Membrane</location>
        <topology evidence="1">Multi-pass membrane protein</topology>
    </subcellularLocation>
</comment>
<keyword evidence="4 5" id="KW-0472">Membrane</keyword>
<keyword evidence="7" id="KW-1185">Reference proteome</keyword>
<feature type="transmembrane region" description="Helical" evidence="5">
    <location>
        <begin position="130"/>
        <end position="152"/>
    </location>
</feature>
<feature type="transmembrane region" description="Helical" evidence="5">
    <location>
        <begin position="6"/>
        <end position="24"/>
    </location>
</feature>
<organism evidence="6 7">
    <name type="scientific">Sorangium atrum</name>
    <dbReference type="NCBI Taxonomy" id="2995308"/>
    <lineage>
        <taxon>Bacteria</taxon>
        <taxon>Pseudomonadati</taxon>
        <taxon>Myxococcota</taxon>
        <taxon>Polyangia</taxon>
        <taxon>Polyangiales</taxon>
        <taxon>Polyangiaceae</taxon>
        <taxon>Sorangium</taxon>
    </lineage>
</organism>
<evidence type="ECO:0000256" key="2">
    <source>
        <dbReference type="ARBA" id="ARBA00022692"/>
    </source>
</evidence>
<dbReference type="Pfam" id="PF00146">
    <property type="entry name" value="NADHdh"/>
    <property type="match status" value="1"/>
</dbReference>
<dbReference type="Proteomes" id="UP001217485">
    <property type="component" value="Unassembled WGS sequence"/>
</dbReference>
<name>A0ABT5BRX7_9BACT</name>
<evidence type="ECO:0000256" key="3">
    <source>
        <dbReference type="ARBA" id="ARBA00022989"/>
    </source>
</evidence>
<feature type="transmembrane region" description="Helical" evidence="5">
    <location>
        <begin position="281"/>
        <end position="301"/>
    </location>
</feature>
<dbReference type="EC" id="1.6.5.9" evidence="6"/>
<dbReference type="PANTHER" id="PTHR43359">
    <property type="entry name" value="FORMATE HYDROGENLYASE SUBUNIT 4"/>
    <property type="match status" value="1"/>
</dbReference>
<comment type="caution">
    <text evidence="6">The sequence shown here is derived from an EMBL/GenBank/DDBJ whole genome shotgun (WGS) entry which is preliminary data.</text>
</comment>
<evidence type="ECO:0000313" key="6">
    <source>
        <dbReference type="EMBL" id="MDC0676925.1"/>
    </source>
</evidence>
<evidence type="ECO:0000256" key="1">
    <source>
        <dbReference type="ARBA" id="ARBA00004141"/>
    </source>
</evidence>
<feature type="transmembrane region" description="Helical" evidence="5">
    <location>
        <begin position="65"/>
        <end position="84"/>
    </location>
</feature>
<evidence type="ECO:0000256" key="5">
    <source>
        <dbReference type="SAM" id="Phobius"/>
    </source>
</evidence>
<sequence length="307" mass="32095">MMLTRLANVAVLVVMPFVLTGVINRVKSLWSGRKGPPVLQLVHDVRRLFRKSSVYSTTTTPLFRVAPYVFLATAVGSALIAPLLGSTPLASFQLDFVWFAYVWGLGRVAIMLAALDTGSSFEGMGAAREAVFSSLLEPALFLVTGALSLVGGRRTLHEALAPHLHAGAPALVWGAAVVAMLIVLQVEAARMPVDDPTTHLELTMVHEVMILDHSGPDLACIHLGSAIKLFVGASIVATLLNPWAGSGGAACAAANLALTLAAGVVIGTIESLVARLKLRSVPQYIVIALAAGSVALLATVWRAGGPE</sequence>
<protein>
    <submittedName>
        <fullName evidence="6">NADH-quinone oxidoreductase subunit H</fullName>
        <ecNumber evidence="6">1.6.5.9</ecNumber>
    </submittedName>
</protein>
<keyword evidence="6" id="KW-0560">Oxidoreductase</keyword>